<dbReference type="RefSeq" id="XP_046048965.1">
    <property type="nucleotide sequence ID" value="XM_046192746.1"/>
</dbReference>
<proteinExistence type="predicted"/>
<dbReference type="EMBL" id="JAGMUX010000008">
    <property type="protein sequence ID" value="KAH7249646.1"/>
    <property type="molecule type" value="Genomic_DNA"/>
</dbReference>
<dbReference type="Proteomes" id="UP000720189">
    <property type="component" value="Unassembled WGS sequence"/>
</dbReference>
<dbReference type="AlphaFoldDB" id="A0A9P9H242"/>
<keyword evidence="3" id="KW-1185">Reference proteome</keyword>
<evidence type="ECO:0000313" key="3">
    <source>
        <dbReference type="Proteomes" id="UP000720189"/>
    </source>
</evidence>
<comment type="caution">
    <text evidence="2">The sequence shown here is derived from an EMBL/GenBank/DDBJ whole genome shotgun (WGS) entry which is preliminary data.</text>
</comment>
<keyword evidence="1" id="KW-1133">Transmembrane helix</keyword>
<feature type="transmembrane region" description="Helical" evidence="1">
    <location>
        <begin position="7"/>
        <end position="23"/>
    </location>
</feature>
<dbReference type="GeneID" id="70222700"/>
<feature type="transmembrane region" description="Helical" evidence="1">
    <location>
        <begin position="43"/>
        <end position="62"/>
    </location>
</feature>
<sequence length="96" mass="11553">MEMLKMFMLLYFYILFTRMYTRFSRLLSLLIDAVLYRCFVGKSTSYTLIIYLGLLSCWVKYGNVSLYHMEARTIKNTSSRRSRHKRAYATVFNNLF</sequence>
<name>A0A9P9H242_FUSRE</name>
<accession>A0A9P9H242</accession>
<protein>
    <submittedName>
        <fullName evidence="2">Uncharacterized protein</fullName>
    </submittedName>
</protein>
<evidence type="ECO:0000256" key="1">
    <source>
        <dbReference type="SAM" id="Phobius"/>
    </source>
</evidence>
<reference evidence="2" key="1">
    <citation type="journal article" date="2021" name="Nat. Commun.">
        <title>Genetic determinants of endophytism in the Arabidopsis root mycobiome.</title>
        <authorList>
            <person name="Mesny F."/>
            <person name="Miyauchi S."/>
            <person name="Thiergart T."/>
            <person name="Pickel B."/>
            <person name="Atanasova L."/>
            <person name="Karlsson M."/>
            <person name="Huettel B."/>
            <person name="Barry K.W."/>
            <person name="Haridas S."/>
            <person name="Chen C."/>
            <person name="Bauer D."/>
            <person name="Andreopoulos W."/>
            <person name="Pangilinan J."/>
            <person name="LaButti K."/>
            <person name="Riley R."/>
            <person name="Lipzen A."/>
            <person name="Clum A."/>
            <person name="Drula E."/>
            <person name="Henrissat B."/>
            <person name="Kohler A."/>
            <person name="Grigoriev I.V."/>
            <person name="Martin F.M."/>
            <person name="Hacquard S."/>
        </authorList>
    </citation>
    <scope>NUCLEOTIDE SEQUENCE</scope>
    <source>
        <strain evidence="2">MPI-CAGE-AT-0023</strain>
    </source>
</reference>
<evidence type="ECO:0000313" key="2">
    <source>
        <dbReference type="EMBL" id="KAH7249646.1"/>
    </source>
</evidence>
<keyword evidence="1" id="KW-0472">Membrane</keyword>
<organism evidence="2 3">
    <name type="scientific">Fusarium redolens</name>
    <dbReference type="NCBI Taxonomy" id="48865"/>
    <lineage>
        <taxon>Eukaryota</taxon>
        <taxon>Fungi</taxon>
        <taxon>Dikarya</taxon>
        <taxon>Ascomycota</taxon>
        <taxon>Pezizomycotina</taxon>
        <taxon>Sordariomycetes</taxon>
        <taxon>Hypocreomycetidae</taxon>
        <taxon>Hypocreales</taxon>
        <taxon>Nectriaceae</taxon>
        <taxon>Fusarium</taxon>
        <taxon>Fusarium redolens species complex</taxon>
    </lineage>
</organism>
<keyword evidence="1" id="KW-0812">Transmembrane</keyword>
<gene>
    <name evidence="2" type="ORF">BKA55DRAFT_567466</name>
</gene>